<protein>
    <recommendedName>
        <fullName evidence="2">Pentatricopeptide repeat-containing protein</fullName>
    </recommendedName>
</protein>
<evidence type="ECO:0000313" key="1">
    <source>
        <dbReference type="EMBL" id="JAD79958.1"/>
    </source>
</evidence>
<dbReference type="PANTHER" id="PTHR47926">
    <property type="entry name" value="PENTATRICOPEPTIDE REPEAT-CONTAINING PROTEIN"/>
    <property type="match status" value="1"/>
</dbReference>
<dbReference type="GO" id="GO:0003723">
    <property type="term" value="F:RNA binding"/>
    <property type="evidence" value="ECO:0007669"/>
    <property type="project" value="InterPro"/>
</dbReference>
<dbReference type="GO" id="GO:0009451">
    <property type="term" value="P:RNA modification"/>
    <property type="evidence" value="ECO:0007669"/>
    <property type="project" value="InterPro"/>
</dbReference>
<name>A0A0A9CZU2_ARUDO</name>
<dbReference type="EMBL" id="GBRH01217937">
    <property type="protein sequence ID" value="JAD79958.1"/>
    <property type="molecule type" value="Transcribed_RNA"/>
</dbReference>
<dbReference type="InterPro" id="IPR011990">
    <property type="entry name" value="TPR-like_helical_dom_sf"/>
</dbReference>
<proteinExistence type="predicted"/>
<organism evidence="1">
    <name type="scientific">Arundo donax</name>
    <name type="common">Giant reed</name>
    <name type="synonym">Donax arundinaceus</name>
    <dbReference type="NCBI Taxonomy" id="35708"/>
    <lineage>
        <taxon>Eukaryota</taxon>
        <taxon>Viridiplantae</taxon>
        <taxon>Streptophyta</taxon>
        <taxon>Embryophyta</taxon>
        <taxon>Tracheophyta</taxon>
        <taxon>Spermatophyta</taxon>
        <taxon>Magnoliopsida</taxon>
        <taxon>Liliopsida</taxon>
        <taxon>Poales</taxon>
        <taxon>Poaceae</taxon>
        <taxon>PACMAD clade</taxon>
        <taxon>Arundinoideae</taxon>
        <taxon>Arundineae</taxon>
        <taxon>Arundo</taxon>
    </lineage>
</organism>
<dbReference type="InterPro" id="IPR046960">
    <property type="entry name" value="PPR_At4g14850-like_plant"/>
</dbReference>
<accession>A0A0A9CZU2</accession>
<dbReference type="Gene3D" id="1.25.40.10">
    <property type="entry name" value="Tetratricopeptide repeat domain"/>
    <property type="match status" value="1"/>
</dbReference>
<sequence>MCKICNIEPQLEHYGCMIDLLGQGGLLKDVEALIADMNVEPDIVISYMEVTS</sequence>
<reference evidence="1" key="2">
    <citation type="journal article" date="2015" name="Data Brief">
        <title>Shoot transcriptome of the giant reed, Arundo donax.</title>
        <authorList>
            <person name="Barrero R.A."/>
            <person name="Guerrero F.D."/>
            <person name="Moolhuijzen P."/>
            <person name="Goolsby J.A."/>
            <person name="Tidwell J."/>
            <person name="Bellgard S.E."/>
            <person name="Bellgard M.I."/>
        </authorList>
    </citation>
    <scope>NUCLEOTIDE SEQUENCE</scope>
    <source>
        <tissue evidence="1">Shoot tissue taken approximately 20 cm above the soil surface</tissue>
    </source>
</reference>
<dbReference type="AlphaFoldDB" id="A0A0A9CZU2"/>
<dbReference type="PANTHER" id="PTHR47926:SF497">
    <property type="entry name" value="TETRATRICOPEPTIDE-LIKE HELICAL DOMAIN SUPERFAMILY"/>
    <property type="match status" value="1"/>
</dbReference>
<evidence type="ECO:0008006" key="2">
    <source>
        <dbReference type="Google" id="ProtNLM"/>
    </source>
</evidence>
<reference evidence="1" key="1">
    <citation type="submission" date="2014-09" db="EMBL/GenBank/DDBJ databases">
        <authorList>
            <person name="Magalhaes I.L.F."/>
            <person name="Oliveira U."/>
            <person name="Santos F.R."/>
            <person name="Vidigal T.H.D.A."/>
            <person name="Brescovit A.D."/>
            <person name="Santos A.J."/>
        </authorList>
    </citation>
    <scope>NUCLEOTIDE SEQUENCE</scope>
    <source>
        <tissue evidence="1">Shoot tissue taken approximately 20 cm above the soil surface</tissue>
    </source>
</reference>